<dbReference type="GO" id="GO:0005789">
    <property type="term" value="C:endoplasmic reticulum membrane"/>
    <property type="evidence" value="ECO:0007669"/>
    <property type="project" value="UniProtKB-SubCell"/>
</dbReference>
<feature type="non-terminal residue" evidence="10">
    <location>
        <position position="583"/>
    </location>
</feature>
<feature type="transmembrane region" description="Helical" evidence="9">
    <location>
        <begin position="33"/>
        <end position="55"/>
    </location>
</feature>
<dbReference type="GO" id="GO:1990130">
    <property type="term" value="C:GATOR1 complex"/>
    <property type="evidence" value="ECO:0007669"/>
    <property type="project" value="TreeGrafter"/>
</dbReference>
<evidence type="ECO:0000256" key="6">
    <source>
        <dbReference type="ARBA" id="ARBA00022824"/>
    </source>
</evidence>
<keyword evidence="6" id="KW-0256">Endoplasmic reticulum</keyword>
<name>A0AA36GAS3_9BILA</name>
<evidence type="ECO:0000256" key="7">
    <source>
        <dbReference type="ARBA" id="ARBA00022989"/>
    </source>
</evidence>
<evidence type="ECO:0000256" key="9">
    <source>
        <dbReference type="SAM" id="Phobius"/>
    </source>
</evidence>
<dbReference type="GO" id="GO:0005774">
    <property type="term" value="C:vacuolar membrane"/>
    <property type="evidence" value="ECO:0007669"/>
    <property type="project" value="TreeGrafter"/>
</dbReference>
<evidence type="ECO:0000256" key="5">
    <source>
        <dbReference type="ARBA" id="ARBA00022692"/>
    </source>
</evidence>
<accession>A0AA36GAS3</accession>
<dbReference type="PANTHER" id="PTHR12991">
    <property type="entry name" value="NITROGEN PERMEASE REGULATOR 2/TUMOR SUPPRESSOR CANDIDATE 4"/>
    <property type="match status" value="1"/>
</dbReference>
<comment type="similarity">
    <text evidence="3">Belongs to the NPR2 family.</text>
</comment>
<dbReference type="InterPro" id="IPR009348">
    <property type="entry name" value="NPR2-like"/>
</dbReference>
<keyword evidence="5 9" id="KW-0812">Transmembrane</keyword>
<protein>
    <submittedName>
        <fullName evidence="10">Uncharacterized protein</fullName>
    </submittedName>
</protein>
<proteinExistence type="inferred from homology"/>
<dbReference type="GO" id="GO:1904262">
    <property type="term" value="P:negative regulation of TORC1 signaling"/>
    <property type="evidence" value="ECO:0007669"/>
    <property type="project" value="TreeGrafter"/>
</dbReference>
<evidence type="ECO:0000256" key="2">
    <source>
        <dbReference type="ARBA" id="ARBA00004687"/>
    </source>
</evidence>
<evidence type="ECO:0000313" key="10">
    <source>
        <dbReference type="EMBL" id="CAJ0584254.1"/>
    </source>
</evidence>
<keyword evidence="4" id="KW-0337">GPI-anchor biosynthesis</keyword>
<dbReference type="PANTHER" id="PTHR12991:SF10">
    <property type="entry name" value="GATOR COMPLEX PROTEIN NPRL2"/>
    <property type="match status" value="1"/>
</dbReference>
<comment type="subcellular location">
    <subcellularLocation>
        <location evidence="1">Endoplasmic reticulum membrane</location>
        <topology evidence="1">Multi-pass membrane protein</topology>
    </subcellularLocation>
</comment>
<evidence type="ECO:0000256" key="1">
    <source>
        <dbReference type="ARBA" id="ARBA00004477"/>
    </source>
</evidence>
<dbReference type="GO" id="GO:0010508">
    <property type="term" value="P:positive regulation of autophagy"/>
    <property type="evidence" value="ECO:0007669"/>
    <property type="project" value="TreeGrafter"/>
</dbReference>
<keyword evidence="7 9" id="KW-1133">Transmembrane helix</keyword>
<comment type="pathway">
    <text evidence="2">Glycolipid biosynthesis; glycosylphosphatidylinositol-anchor biosynthesis.</text>
</comment>
<dbReference type="Proteomes" id="UP001177023">
    <property type="component" value="Unassembled WGS sequence"/>
</dbReference>
<dbReference type="InterPro" id="IPR009580">
    <property type="entry name" value="GPI_biosynthesis_protein_Pig-F"/>
</dbReference>
<feature type="transmembrane region" description="Helical" evidence="9">
    <location>
        <begin position="80"/>
        <end position="100"/>
    </location>
</feature>
<evidence type="ECO:0000256" key="3">
    <source>
        <dbReference type="ARBA" id="ARBA00008433"/>
    </source>
</evidence>
<dbReference type="GO" id="GO:0034198">
    <property type="term" value="P:cellular response to amino acid starvation"/>
    <property type="evidence" value="ECO:0007669"/>
    <property type="project" value="TreeGrafter"/>
</dbReference>
<sequence length="583" mass="67427">MHKVLRGAFNLGATFSFVYLILVLFGAPIVVEVVVTSLLALELTAIIAIPLHLAYEIREPRDLFCALFVNRPSTKKELRAVYIAYGAAIGAWFGAFLIPLDWDVWYQVTLPHARDDRGGHRECGIPSLMRDGQHEAKSAQALQRMIEASANAWLSSADFIYEDVPRIKCIFFCEFHLTRGTLIQLKCEDENFKLDDVLPTQRFGSYSAAFIPKDELVNRQVRVGIHANGRKYKVMGYPVALSLRIATWNKCEVPKESIEIYKRGKYRFCICFVVPHEIEATENDFVYEPVIEKLTEYIVGLEQERHWLSGRKSDEALQRLFEYTLISLNTTGAVCYQVTDHCCIYLKLSPLQMGHEPPEVYPHTVPIPQLEMWRWRRNKTRMDIVAQMIIPKIDGLRCVKEISIMTGLDVDLVIRCIRNLCYYEAVALVPFFLYSNNYVATEKLHNFFNDPDAIKECLDFVRRRVKGRRKRHPKLLARPTFHDVFRLYLNLKIGQRLSEFVIVNEPKTKMVDVRRFIQFGMVRGFLRKLSIYPLVMPEYKHIPALSIFNGTTALEDIAVEYAIEPTELHRKLIESGKMTFITK</sequence>
<reference evidence="10" key="1">
    <citation type="submission" date="2023-06" db="EMBL/GenBank/DDBJ databases">
        <authorList>
            <person name="Delattre M."/>
        </authorList>
    </citation>
    <scope>NUCLEOTIDE SEQUENCE</scope>
    <source>
        <strain evidence="10">AF72</strain>
    </source>
</reference>
<organism evidence="10 11">
    <name type="scientific">Mesorhabditis spiculigera</name>
    <dbReference type="NCBI Taxonomy" id="96644"/>
    <lineage>
        <taxon>Eukaryota</taxon>
        <taxon>Metazoa</taxon>
        <taxon>Ecdysozoa</taxon>
        <taxon>Nematoda</taxon>
        <taxon>Chromadorea</taxon>
        <taxon>Rhabditida</taxon>
        <taxon>Rhabditina</taxon>
        <taxon>Rhabditomorpha</taxon>
        <taxon>Rhabditoidea</taxon>
        <taxon>Rhabditidae</taxon>
        <taxon>Mesorhabditinae</taxon>
        <taxon>Mesorhabditis</taxon>
    </lineage>
</organism>
<dbReference type="GO" id="GO:0005096">
    <property type="term" value="F:GTPase activator activity"/>
    <property type="evidence" value="ECO:0007669"/>
    <property type="project" value="TreeGrafter"/>
</dbReference>
<dbReference type="Pfam" id="PF06699">
    <property type="entry name" value="PIG-F"/>
    <property type="match status" value="1"/>
</dbReference>
<dbReference type="GO" id="GO:0006506">
    <property type="term" value="P:GPI anchor biosynthetic process"/>
    <property type="evidence" value="ECO:0007669"/>
    <property type="project" value="UniProtKB-KW"/>
</dbReference>
<feature type="transmembrane region" description="Helical" evidence="9">
    <location>
        <begin position="7"/>
        <end position="27"/>
    </location>
</feature>
<comment type="caution">
    <text evidence="10">The sequence shown here is derived from an EMBL/GenBank/DDBJ whole genome shotgun (WGS) entry which is preliminary data.</text>
</comment>
<evidence type="ECO:0000256" key="4">
    <source>
        <dbReference type="ARBA" id="ARBA00022502"/>
    </source>
</evidence>
<gene>
    <name evidence="10" type="ORF">MSPICULIGERA_LOCUS22314</name>
</gene>
<dbReference type="AlphaFoldDB" id="A0AA36GAS3"/>
<evidence type="ECO:0000256" key="8">
    <source>
        <dbReference type="ARBA" id="ARBA00023136"/>
    </source>
</evidence>
<dbReference type="Pfam" id="PF06218">
    <property type="entry name" value="NPR2"/>
    <property type="match status" value="1"/>
</dbReference>
<evidence type="ECO:0000313" key="11">
    <source>
        <dbReference type="Proteomes" id="UP001177023"/>
    </source>
</evidence>
<keyword evidence="11" id="KW-1185">Reference proteome</keyword>
<dbReference type="EMBL" id="CATQJA010002690">
    <property type="protein sequence ID" value="CAJ0584254.1"/>
    <property type="molecule type" value="Genomic_DNA"/>
</dbReference>
<keyword evidence="8 9" id="KW-0472">Membrane</keyword>